<accession>A0A5C4NLQ8</accession>
<organism evidence="3 4">
    <name type="scientific">Rubellimicrobium roseum</name>
    <dbReference type="NCBI Taxonomy" id="687525"/>
    <lineage>
        <taxon>Bacteria</taxon>
        <taxon>Pseudomonadati</taxon>
        <taxon>Pseudomonadota</taxon>
        <taxon>Alphaproteobacteria</taxon>
        <taxon>Rhodobacterales</taxon>
        <taxon>Roseobacteraceae</taxon>
        <taxon>Rubellimicrobium</taxon>
    </lineage>
</organism>
<name>A0A5C4NLQ8_9RHOB</name>
<feature type="domain" description="FAD dependent oxidoreductase" evidence="2">
    <location>
        <begin position="5"/>
        <end position="315"/>
    </location>
</feature>
<keyword evidence="4" id="KW-1185">Reference proteome</keyword>
<dbReference type="InterPro" id="IPR006076">
    <property type="entry name" value="FAD-dep_OxRdtase"/>
</dbReference>
<dbReference type="AlphaFoldDB" id="A0A5C4NLQ8"/>
<dbReference type="PANTHER" id="PTHR13847:SF289">
    <property type="entry name" value="GLYCINE OXIDASE"/>
    <property type="match status" value="1"/>
</dbReference>
<dbReference type="Gene3D" id="3.30.9.10">
    <property type="entry name" value="D-Amino Acid Oxidase, subunit A, domain 2"/>
    <property type="match status" value="2"/>
</dbReference>
<evidence type="ECO:0000313" key="3">
    <source>
        <dbReference type="EMBL" id="TNC74825.1"/>
    </source>
</evidence>
<proteinExistence type="predicted"/>
<dbReference type="EMBL" id="VDFV01000001">
    <property type="protein sequence ID" value="TNC74825.1"/>
    <property type="molecule type" value="Genomic_DNA"/>
</dbReference>
<sequence length="330" mass="33719">MARIDVTVRGAGVLGLAVAFSCAERGARVRVIDPGGVGAGASGGLVGALSPHAPEGWDEGKALQLESLRMQEGFWARVREAGGGDAGFARTGRLMPVADEKGAEVARRRGEAARELWGGAGAWEVVPAPEDWRPVAPLGLVVRDTLAARVAPRRGLAALVAAVRAQGGEVLREGEEEGAVLRATGVAGLDGAGVKGQAALLALPGVADCPQVYAGGVYVVPHADGTVAVGSTAEKEWTDPTGTDERLDAVIARARALVPALGDAPVVERWAAVRPRAGSGALWLGRDPKGGFVANGGFRTGFGMAPLVGRMMADLMLEGRDAIPAGWRAG</sequence>
<dbReference type="GO" id="GO:0016491">
    <property type="term" value="F:oxidoreductase activity"/>
    <property type="evidence" value="ECO:0007669"/>
    <property type="project" value="UniProtKB-KW"/>
</dbReference>
<dbReference type="Pfam" id="PF01266">
    <property type="entry name" value="DAO"/>
    <property type="match status" value="1"/>
</dbReference>
<dbReference type="Proteomes" id="UP000305709">
    <property type="component" value="Unassembled WGS sequence"/>
</dbReference>
<evidence type="ECO:0000259" key="2">
    <source>
        <dbReference type="Pfam" id="PF01266"/>
    </source>
</evidence>
<comment type="caution">
    <text evidence="3">The sequence shown here is derived from an EMBL/GenBank/DDBJ whole genome shotgun (WGS) entry which is preliminary data.</text>
</comment>
<evidence type="ECO:0000256" key="1">
    <source>
        <dbReference type="ARBA" id="ARBA00023002"/>
    </source>
</evidence>
<dbReference type="PANTHER" id="PTHR13847">
    <property type="entry name" value="SARCOSINE DEHYDROGENASE-RELATED"/>
    <property type="match status" value="1"/>
</dbReference>
<keyword evidence="1" id="KW-0560">Oxidoreductase</keyword>
<dbReference type="SUPFAM" id="SSF51971">
    <property type="entry name" value="Nucleotide-binding domain"/>
    <property type="match status" value="1"/>
</dbReference>
<protein>
    <submittedName>
        <fullName evidence="3">FAD-dependent oxidoreductase</fullName>
    </submittedName>
</protein>
<dbReference type="PROSITE" id="PS51257">
    <property type="entry name" value="PROKAR_LIPOPROTEIN"/>
    <property type="match status" value="1"/>
</dbReference>
<reference evidence="3 4" key="1">
    <citation type="submission" date="2019-06" db="EMBL/GenBank/DDBJ databases">
        <authorList>
            <person name="Jiang L."/>
        </authorList>
    </citation>
    <scope>NUCLEOTIDE SEQUENCE [LARGE SCALE GENOMIC DNA]</scope>
    <source>
        <strain evidence="3 4">YIM 48858</strain>
    </source>
</reference>
<dbReference type="Gene3D" id="3.50.50.60">
    <property type="entry name" value="FAD/NAD(P)-binding domain"/>
    <property type="match status" value="2"/>
</dbReference>
<dbReference type="RefSeq" id="WP_139079819.1">
    <property type="nucleotide sequence ID" value="NZ_VDFV01000001.1"/>
</dbReference>
<dbReference type="InterPro" id="IPR036188">
    <property type="entry name" value="FAD/NAD-bd_sf"/>
</dbReference>
<gene>
    <name evidence="3" type="ORF">FHG71_01450</name>
</gene>
<evidence type="ECO:0000313" key="4">
    <source>
        <dbReference type="Proteomes" id="UP000305709"/>
    </source>
</evidence>
<dbReference type="OrthoDB" id="7818064at2"/>
<dbReference type="GO" id="GO:0005737">
    <property type="term" value="C:cytoplasm"/>
    <property type="evidence" value="ECO:0007669"/>
    <property type="project" value="TreeGrafter"/>
</dbReference>